<sequence>MEGPTALKRTLHDDETSASAAKRLKAVEPMDVDSPSAAPPAGSSVLPSEAAGTSPEADASGEKSAEVTEPAKVKGKTAQGMKKDKKEKNVGRRRRGTRNDEPAAEGKETSDQPKAPRLPKRQCALLIGFCGSGYSGMQIQPDHTKTIEGVLFQAMVRAGAVSQDNADDPTKAS</sequence>
<dbReference type="GO" id="GO:0001522">
    <property type="term" value="P:pseudouridine synthesis"/>
    <property type="evidence" value="ECO:0007669"/>
    <property type="project" value="InterPro"/>
</dbReference>
<dbReference type="EMBL" id="JABCKV010000009">
    <property type="protein sequence ID" value="KAG5647483.1"/>
    <property type="molecule type" value="Genomic_DNA"/>
</dbReference>
<feature type="compositionally biased region" description="Basic and acidic residues" evidence="2">
    <location>
        <begin position="97"/>
        <end position="111"/>
    </location>
</feature>
<dbReference type="GO" id="GO:0003723">
    <property type="term" value="F:RNA binding"/>
    <property type="evidence" value="ECO:0007669"/>
    <property type="project" value="InterPro"/>
</dbReference>
<dbReference type="SUPFAM" id="SSF55120">
    <property type="entry name" value="Pseudouridine synthase"/>
    <property type="match status" value="1"/>
</dbReference>
<dbReference type="Proteomes" id="UP000775547">
    <property type="component" value="Unassembled WGS sequence"/>
</dbReference>
<proteinExistence type="predicted"/>
<reference evidence="3" key="2">
    <citation type="submission" date="2021-10" db="EMBL/GenBank/DDBJ databases">
        <title>Phylogenomics reveals ancestral predisposition of the termite-cultivated fungus Termitomyces towards a domesticated lifestyle.</title>
        <authorList>
            <person name="Auxier B."/>
            <person name="Grum-Grzhimaylo A."/>
            <person name="Cardenas M.E."/>
            <person name="Lodge J.D."/>
            <person name="Laessoe T."/>
            <person name="Pedersen O."/>
            <person name="Smith M.E."/>
            <person name="Kuyper T.W."/>
            <person name="Franco-Molano E.A."/>
            <person name="Baroni T.J."/>
            <person name="Aanen D.K."/>
        </authorList>
    </citation>
    <scope>NUCLEOTIDE SEQUENCE</scope>
    <source>
        <strain evidence="3">AP01</strain>
        <tissue evidence="3">Mycelium</tissue>
    </source>
</reference>
<feature type="compositionally biased region" description="Basic and acidic residues" evidence="2">
    <location>
        <begin position="81"/>
        <end position="90"/>
    </location>
</feature>
<protein>
    <recommendedName>
        <fullName evidence="5">tRNA pseudouridine synthase</fullName>
    </recommendedName>
</protein>
<dbReference type="GO" id="GO:0009982">
    <property type="term" value="F:pseudouridine synthase activity"/>
    <property type="evidence" value="ECO:0007669"/>
    <property type="project" value="InterPro"/>
</dbReference>
<feature type="region of interest" description="Disordered" evidence="2">
    <location>
        <begin position="1"/>
        <end position="119"/>
    </location>
</feature>
<accession>A0A9P7GCE4</accession>
<keyword evidence="1" id="KW-0413">Isomerase</keyword>
<dbReference type="OrthoDB" id="10256309at2759"/>
<comment type="caution">
    <text evidence="3">The sequence shown here is derived from an EMBL/GenBank/DDBJ whole genome shotgun (WGS) entry which is preliminary data.</text>
</comment>
<evidence type="ECO:0000313" key="4">
    <source>
        <dbReference type="Proteomes" id="UP000775547"/>
    </source>
</evidence>
<organism evidence="3 4">
    <name type="scientific">Asterophora parasitica</name>
    <dbReference type="NCBI Taxonomy" id="117018"/>
    <lineage>
        <taxon>Eukaryota</taxon>
        <taxon>Fungi</taxon>
        <taxon>Dikarya</taxon>
        <taxon>Basidiomycota</taxon>
        <taxon>Agaricomycotina</taxon>
        <taxon>Agaricomycetes</taxon>
        <taxon>Agaricomycetidae</taxon>
        <taxon>Agaricales</taxon>
        <taxon>Tricholomatineae</taxon>
        <taxon>Lyophyllaceae</taxon>
        <taxon>Asterophora</taxon>
    </lineage>
</organism>
<evidence type="ECO:0008006" key="5">
    <source>
        <dbReference type="Google" id="ProtNLM"/>
    </source>
</evidence>
<reference evidence="3" key="1">
    <citation type="submission" date="2020-07" db="EMBL/GenBank/DDBJ databases">
        <authorList>
            <person name="Nieuwenhuis M."/>
            <person name="Van De Peppel L.J.J."/>
        </authorList>
    </citation>
    <scope>NUCLEOTIDE SEQUENCE</scope>
    <source>
        <strain evidence="3">AP01</strain>
        <tissue evidence="3">Mycelium</tissue>
    </source>
</reference>
<feature type="compositionally biased region" description="Low complexity" evidence="2">
    <location>
        <begin position="34"/>
        <end position="48"/>
    </location>
</feature>
<keyword evidence="4" id="KW-1185">Reference proteome</keyword>
<dbReference type="InterPro" id="IPR020094">
    <property type="entry name" value="TruA/RsuA/RluB/E/F_N"/>
</dbReference>
<evidence type="ECO:0000256" key="1">
    <source>
        <dbReference type="ARBA" id="ARBA00023235"/>
    </source>
</evidence>
<evidence type="ECO:0000256" key="2">
    <source>
        <dbReference type="SAM" id="MobiDB-lite"/>
    </source>
</evidence>
<feature type="compositionally biased region" description="Basic and acidic residues" evidence="2">
    <location>
        <begin position="60"/>
        <end position="72"/>
    </location>
</feature>
<dbReference type="InterPro" id="IPR020103">
    <property type="entry name" value="PsdUridine_synth_cat_dom_sf"/>
</dbReference>
<name>A0A9P7GCE4_9AGAR</name>
<evidence type="ECO:0000313" key="3">
    <source>
        <dbReference type="EMBL" id="KAG5647483.1"/>
    </source>
</evidence>
<dbReference type="Gene3D" id="3.30.70.580">
    <property type="entry name" value="Pseudouridine synthase I, catalytic domain, N-terminal subdomain"/>
    <property type="match status" value="1"/>
</dbReference>
<gene>
    <name evidence="3" type="ORF">DXG03_009418</name>
</gene>
<dbReference type="AlphaFoldDB" id="A0A9P7GCE4"/>